<keyword evidence="4 6" id="KW-1133">Transmembrane helix</keyword>
<gene>
    <name evidence="8" type="ORF">NK718_15385</name>
</gene>
<evidence type="ECO:0000256" key="1">
    <source>
        <dbReference type="ARBA" id="ARBA00004651"/>
    </source>
</evidence>
<dbReference type="PROSITE" id="PS50850">
    <property type="entry name" value="MFS"/>
    <property type="match status" value="1"/>
</dbReference>
<comment type="caution">
    <text evidence="8">The sequence shown here is derived from an EMBL/GenBank/DDBJ whole genome shotgun (WGS) entry which is preliminary data.</text>
</comment>
<dbReference type="PANTHER" id="PTHR43124:SF3">
    <property type="entry name" value="CHLORAMPHENICOL EFFLUX PUMP RV0191"/>
    <property type="match status" value="1"/>
</dbReference>
<dbReference type="SUPFAM" id="SSF103473">
    <property type="entry name" value="MFS general substrate transporter"/>
    <property type="match status" value="1"/>
</dbReference>
<evidence type="ECO:0000256" key="6">
    <source>
        <dbReference type="SAM" id="Phobius"/>
    </source>
</evidence>
<protein>
    <submittedName>
        <fullName evidence="8">MFS transporter</fullName>
    </submittedName>
</protein>
<feature type="transmembrane region" description="Helical" evidence="6">
    <location>
        <begin position="328"/>
        <end position="350"/>
    </location>
</feature>
<dbReference type="InterPro" id="IPR011701">
    <property type="entry name" value="MFS"/>
</dbReference>
<evidence type="ECO:0000313" key="8">
    <source>
        <dbReference type="EMBL" id="MCP8939909.1"/>
    </source>
</evidence>
<proteinExistence type="predicted"/>
<dbReference type="EMBL" id="JANCLU010000015">
    <property type="protein sequence ID" value="MCP8939909.1"/>
    <property type="molecule type" value="Genomic_DNA"/>
</dbReference>
<feature type="transmembrane region" description="Helical" evidence="6">
    <location>
        <begin position="370"/>
        <end position="390"/>
    </location>
</feature>
<evidence type="ECO:0000256" key="2">
    <source>
        <dbReference type="ARBA" id="ARBA00022475"/>
    </source>
</evidence>
<feature type="transmembrane region" description="Helical" evidence="6">
    <location>
        <begin position="69"/>
        <end position="87"/>
    </location>
</feature>
<dbReference type="InterPro" id="IPR036259">
    <property type="entry name" value="MFS_trans_sf"/>
</dbReference>
<sequence>MLVFSILLFAYVLSQFFRAFLAIVAGELSRDLGLDAAQLGDLSAVWFASFALAQFPVGLALDKLGPRRTMGLFFVLAVAGAGAFAAATSFTGALAAMALIGVGCSPVLMSSMYVFGRLYPPERFAMLSSLMIGLGSAGNLLGAAPLAWSVQAVGWRASMAAIAAVTALSCALAVLLLRDPPALPTKHEHASFRAGLGQILRLRVLWLMLPLALTSYAVVIAVRSLWIAPFLGQVHGFDAAERGNAALVMAVAMSLGALAYGPVERYLGDARLTCLIGGVVTGLALLALGMLGDRSAALALALLAFIGAAGLSYGILMAHARTFFPPGLLGRGVTFMNFLFIAGAGVVQWASGRFVRAGGEAGDAPSLVFGQLHTVFGALLLAACAVYAFAPSRAPE</sequence>
<feature type="domain" description="Major facilitator superfamily (MFS) profile" evidence="7">
    <location>
        <begin position="3"/>
        <end position="395"/>
    </location>
</feature>
<feature type="transmembrane region" description="Helical" evidence="6">
    <location>
        <begin position="204"/>
        <end position="226"/>
    </location>
</feature>
<feature type="transmembrane region" description="Helical" evidence="6">
    <location>
        <begin position="270"/>
        <end position="291"/>
    </location>
</feature>
<dbReference type="InterPro" id="IPR020846">
    <property type="entry name" value="MFS_dom"/>
</dbReference>
<evidence type="ECO:0000313" key="9">
    <source>
        <dbReference type="Proteomes" id="UP001205890"/>
    </source>
</evidence>
<feature type="transmembrane region" description="Helical" evidence="6">
    <location>
        <begin position="154"/>
        <end position="177"/>
    </location>
</feature>
<evidence type="ECO:0000259" key="7">
    <source>
        <dbReference type="PROSITE" id="PS50850"/>
    </source>
</evidence>
<feature type="transmembrane region" description="Helical" evidence="6">
    <location>
        <begin position="45"/>
        <end position="62"/>
    </location>
</feature>
<feature type="transmembrane region" description="Helical" evidence="6">
    <location>
        <begin position="246"/>
        <end position="263"/>
    </location>
</feature>
<dbReference type="InterPro" id="IPR050189">
    <property type="entry name" value="MFS_Efflux_Transporters"/>
</dbReference>
<feature type="transmembrane region" description="Helical" evidence="6">
    <location>
        <begin position="127"/>
        <end position="148"/>
    </location>
</feature>
<comment type="subcellular location">
    <subcellularLocation>
        <location evidence="1">Cell membrane</location>
        <topology evidence="1">Multi-pass membrane protein</topology>
    </subcellularLocation>
</comment>
<keyword evidence="2" id="KW-1003">Cell membrane</keyword>
<keyword evidence="9" id="KW-1185">Reference proteome</keyword>
<feature type="transmembrane region" description="Helical" evidence="6">
    <location>
        <begin position="93"/>
        <end position="115"/>
    </location>
</feature>
<dbReference type="PANTHER" id="PTHR43124">
    <property type="entry name" value="PURINE EFFLUX PUMP PBUE"/>
    <property type="match status" value="1"/>
</dbReference>
<dbReference type="Gene3D" id="1.20.1250.20">
    <property type="entry name" value="MFS general substrate transporter like domains"/>
    <property type="match status" value="2"/>
</dbReference>
<evidence type="ECO:0000256" key="4">
    <source>
        <dbReference type="ARBA" id="ARBA00022989"/>
    </source>
</evidence>
<evidence type="ECO:0000256" key="3">
    <source>
        <dbReference type="ARBA" id="ARBA00022692"/>
    </source>
</evidence>
<name>A0ABT1LEP9_9HYPH</name>
<keyword evidence="3 6" id="KW-0812">Transmembrane</keyword>
<evidence type="ECO:0000256" key="5">
    <source>
        <dbReference type="ARBA" id="ARBA00023136"/>
    </source>
</evidence>
<dbReference type="Proteomes" id="UP001205890">
    <property type="component" value="Unassembled WGS sequence"/>
</dbReference>
<feature type="transmembrane region" description="Helical" evidence="6">
    <location>
        <begin position="297"/>
        <end position="316"/>
    </location>
</feature>
<dbReference type="Pfam" id="PF07690">
    <property type="entry name" value="MFS_1"/>
    <property type="match status" value="1"/>
</dbReference>
<keyword evidence="5 6" id="KW-0472">Membrane</keyword>
<accession>A0ABT1LEP9</accession>
<reference evidence="8 9" key="1">
    <citation type="submission" date="2022-07" db="EMBL/GenBank/DDBJ databases">
        <authorList>
            <person name="Li W.-J."/>
            <person name="Deng Q.-Q."/>
        </authorList>
    </citation>
    <scope>NUCLEOTIDE SEQUENCE [LARGE SCALE GENOMIC DNA]</scope>
    <source>
        <strain evidence="8 9">SYSU M60028</strain>
    </source>
</reference>
<organism evidence="8 9">
    <name type="scientific">Alsobacter ponti</name>
    <dbReference type="NCBI Taxonomy" id="2962936"/>
    <lineage>
        <taxon>Bacteria</taxon>
        <taxon>Pseudomonadati</taxon>
        <taxon>Pseudomonadota</taxon>
        <taxon>Alphaproteobacteria</taxon>
        <taxon>Hyphomicrobiales</taxon>
        <taxon>Alsobacteraceae</taxon>
        <taxon>Alsobacter</taxon>
    </lineage>
</organism>